<feature type="transmembrane region" description="Helical" evidence="13">
    <location>
        <begin position="725"/>
        <end position="753"/>
    </location>
</feature>
<keyword evidence="5" id="KW-0808">Transferase</keyword>
<keyword evidence="13" id="KW-1133">Transmembrane helix</keyword>
<dbReference type="EC" id="2.7.11.1" evidence="2"/>
<feature type="transmembrane region" description="Helical" evidence="13">
    <location>
        <begin position="447"/>
        <end position="470"/>
    </location>
</feature>
<keyword evidence="6 11" id="KW-0547">Nucleotide-binding</keyword>
<evidence type="ECO:0000256" key="2">
    <source>
        <dbReference type="ARBA" id="ARBA00012513"/>
    </source>
</evidence>
<dbReference type="Gene3D" id="1.10.510.10">
    <property type="entry name" value="Transferase(Phosphotransferase) domain 1"/>
    <property type="match status" value="1"/>
</dbReference>
<evidence type="ECO:0000256" key="9">
    <source>
        <dbReference type="ARBA" id="ARBA00047899"/>
    </source>
</evidence>
<dbReference type="Pfam" id="PF16076">
    <property type="entry name" value="Acyltransf_C"/>
    <property type="match status" value="1"/>
</dbReference>
<feature type="transmembrane region" description="Helical" evidence="13">
    <location>
        <begin position="379"/>
        <end position="395"/>
    </location>
</feature>
<dbReference type="InterPro" id="IPR036259">
    <property type="entry name" value="MFS_trans_sf"/>
</dbReference>
<accession>A0AAF3ECY3</accession>
<dbReference type="SUPFAM" id="SSF103473">
    <property type="entry name" value="MFS general substrate transporter"/>
    <property type="match status" value="1"/>
</dbReference>
<feature type="transmembrane region" description="Helical" evidence="13">
    <location>
        <begin position="682"/>
        <end position="705"/>
    </location>
</feature>
<feature type="transmembrane region" description="Helical" evidence="13">
    <location>
        <begin position="773"/>
        <end position="795"/>
    </location>
</feature>
<feature type="transmembrane region" description="Helical" evidence="13">
    <location>
        <begin position="658"/>
        <end position="676"/>
    </location>
</feature>
<dbReference type="SMART" id="SM00563">
    <property type="entry name" value="PlsC"/>
    <property type="match status" value="1"/>
</dbReference>
<evidence type="ECO:0000313" key="16">
    <source>
        <dbReference type="WBParaSite" id="MBELARI_LOCUS11837"/>
    </source>
</evidence>
<dbReference type="PANTHER" id="PTHR28658:SF1">
    <property type="entry name" value="MAJOR FACILITATOR SUPERFAMILY DOMAIN CONTAINING 13B"/>
    <property type="match status" value="1"/>
</dbReference>
<feature type="region of interest" description="Disordered" evidence="12">
    <location>
        <begin position="1"/>
        <end position="24"/>
    </location>
</feature>
<dbReference type="FunFam" id="1.10.510.10:FF:000024">
    <property type="entry name" value="Probable serine/threonine-protein kinase cot-1"/>
    <property type="match status" value="1"/>
</dbReference>
<comment type="catalytic activity">
    <reaction evidence="10">
        <text>L-seryl-[protein] + ATP = O-phospho-L-seryl-[protein] + ADP + H(+)</text>
        <dbReference type="Rhea" id="RHEA:17989"/>
        <dbReference type="Rhea" id="RHEA-COMP:9863"/>
        <dbReference type="Rhea" id="RHEA-COMP:11604"/>
        <dbReference type="ChEBI" id="CHEBI:15378"/>
        <dbReference type="ChEBI" id="CHEBI:29999"/>
        <dbReference type="ChEBI" id="CHEBI:30616"/>
        <dbReference type="ChEBI" id="CHEBI:83421"/>
        <dbReference type="ChEBI" id="CHEBI:456216"/>
        <dbReference type="EC" id="2.7.11.1"/>
    </reaction>
</comment>
<dbReference type="Pfam" id="PF01553">
    <property type="entry name" value="Acyltransferase"/>
    <property type="match status" value="1"/>
</dbReference>
<evidence type="ECO:0000256" key="1">
    <source>
        <dbReference type="ARBA" id="ARBA00010006"/>
    </source>
</evidence>
<feature type="transmembrane region" description="Helical" evidence="13">
    <location>
        <begin position="512"/>
        <end position="534"/>
    </location>
</feature>
<keyword evidence="3" id="KW-0723">Serine/threonine-protein kinase</keyword>
<dbReference type="InterPro" id="IPR017441">
    <property type="entry name" value="Protein_kinase_ATP_BS"/>
</dbReference>
<sequence>MSEDGELIPENLRRPASSSTASSPLQRTIADYNTIKEIGEGSFSTVYHAREMFETRRDVAIKMCLKQQILRQKRIDAIMREKNILARLSTKENIHPFIVGLYCTIQDTDHLYFVLTYASEGDLATILKKLPNRRFDEAQARFYTAELVEALDHIHSLGVIHRDVKPDNILIQASGHILLSDFGSAKELSAIKEAPAENPPDDRPKRRASFVGTAQFVTPEMLKGQPVDETCDYWAVGVSLFQFLTGHHCFHDESEYLIFQRIQKLLYKFPEDFPENARNLVVDLLVLEPNGRLGSSERGGIADLKSHPFFEALDWKNLTSSEPPKKSGEIDEPLSEMRVKVNNPLMAVGLAQFALSLLQVVFMFFYVKVYLNVFHVSQWWFSLAQMVFMFWNAINDPLFGYLQDSHPGWLGSRTQVITRFTPFLCGAFLFLWFPWDTTGSWLEGVHLIAALCLYDAFFSAMGVAWSALFAETTPNKEARAAAMKYSQFAILFSVNGIAIMEKVSHSLENFGNFQIVAGFMAVLAFFCLLSAGTYRPTLPVHREEDSDREGLLVGSSMAAERPENENDGGSWEHAWKLTKQTLYEKDFVVITATNFLHIMRSIAHLNFASISTELLIPQEILPKGSLRLSIFYGLCTLGPQAFIIGLERVVVALGAGRLLLLSYLCSIASALVFAFFKDYPYGVMLFMLVDAITVHSAQPLFNILFSDYIDGDKARYSRKSPISSFVFALNAFFTKPAQSVAPILIVFVLNHYGYQGFLLSHVPTSKLQNAVQYVLYGTPLILGTLQYCLFSNYSLISRPPKSYMLSTLHAVNELKAWVPCSLLSFSMVPFATCALGIGALSWVTPKSVFVKMDNTLYQAYMRLCLFVFENIAGMKVSLSGDVKELKENKERAVIISNHQTDVDWAIITLIAARHNEAMGGNEKSFRVMVKNAIHYVPLFGWYIFQHGYIYVRRFGEFITSPVLRQLVWLDSLPDPYWLLIFPEGTRFTRTKPKLIAESQEFCRQKGYPVLRNVLTPRSGGLQLALDNLRTLEGVYDITIAYGQTRLPNRAGLAPGMFEYVCGDKERHLHLHIRRFPIAQIPRDRDALRQWLFERYQEKDRLMDQFYEVGHFPDVLIEDELPISLNRTLPPTLFFVGALVLPFFSKKVRTAYLCTIASFPLLIGWLKIRKCV</sequence>
<dbReference type="PROSITE" id="PS00107">
    <property type="entry name" value="PROTEIN_KINASE_ATP"/>
    <property type="match status" value="1"/>
</dbReference>
<evidence type="ECO:0000256" key="3">
    <source>
        <dbReference type="ARBA" id="ARBA00022527"/>
    </source>
</evidence>
<dbReference type="Gene3D" id="3.30.200.20">
    <property type="entry name" value="Phosphorylase Kinase, domain 1"/>
    <property type="match status" value="1"/>
</dbReference>
<comment type="similarity">
    <text evidence="1">Belongs to the protein kinase superfamily. AGC Ser/Thr protein kinase family. PDPK1 subfamily.</text>
</comment>
<dbReference type="CDD" id="cd07990">
    <property type="entry name" value="LPLAT_LCLAT1-like"/>
    <property type="match status" value="1"/>
</dbReference>
<feature type="transmembrane region" description="Helical" evidence="13">
    <location>
        <begin position="816"/>
        <end position="839"/>
    </location>
</feature>
<organism evidence="15 16">
    <name type="scientific">Mesorhabditis belari</name>
    <dbReference type="NCBI Taxonomy" id="2138241"/>
    <lineage>
        <taxon>Eukaryota</taxon>
        <taxon>Metazoa</taxon>
        <taxon>Ecdysozoa</taxon>
        <taxon>Nematoda</taxon>
        <taxon>Chromadorea</taxon>
        <taxon>Rhabditida</taxon>
        <taxon>Rhabditina</taxon>
        <taxon>Rhabditomorpha</taxon>
        <taxon>Rhabditoidea</taxon>
        <taxon>Rhabditidae</taxon>
        <taxon>Mesorhabditinae</taxon>
        <taxon>Mesorhabditis</taxon>
    </lineage>
</organism>
<dbReference type="Gene3D" id="1.20.1250.20">
    <property type="entry name" value="MFS general substrate transporter like domains"/>
    <property type="match status" value="1"/>
</dbReference>
<feature type="transmembrane region" description="Helical" evidence="13">
    <location>
        <begin position="345"/>
        <end position="367"/>
    </location>
</feature>
<dbReference type="GO" id="GO:0005524">
    <property type="term" value="F:ATP binding"/>
    <property type="evidence" value="ECO:0007669"/>
    <property type="project" value="UniProtKB-UniRule"/>
</dbReference>
<feature type="compositionally biased region" description="Low complexity" evidence="12">
    <location>
        <begin position="14"/>
        <end position="24"/>
    </location>
</feature>
<dbReference type="Proteomes" id="UP000887575">
    <property type="component" value="Unassembled WGS sequence"/>
</dbReference>
<dbReference type="InterPro" id="IPR032098">
    <property type="entry name" value="Acyltransf_C"/>
</dbReference>
<evidence type="ECO:0000256" key="6">
    <source>
        <dbReference type="ARBA" id="ARBA00022741"/>
    </source>
</evidence>
<dbReference type="GO" id="GO:0016746">
    <property type="term" value="F:acyltransferase activity"/>
    <property type="evidence" value="ECO:0007669"/>
    <property type="project" value="InterPro"/>
</dbReference>
<evidence type="ECO:0000256" key="11">
    <source>
        <dbReference type="PROSITE-ProRule" id="PRU10141"/>
    </source>
</evidence>
<dbReference type="InterPro" id="IPR000719">
    <property type="entry name" value="Prot_kinase_dom"/>
</dbReference>
<keyword evidence="15" id="KW-1185">Reference proteome</keyword>
<dbReference type="InterPro" id="IPR011009">
    <property type="entry name" value="Kinase-like_dom_sf"/>
</dbReference>
<evidence type="ECO:0000259" key="14">
    <source>
        <dbReference type="PROSITE" id="PS50011"/>
    </source>
</evidence>
<protein>
    <recommendedName>
        <fullName evidence="2">non-specific serine/threonine protein kinase</fullName>
        <ecNumber evidence="2">2.7.11.1</ecNumber>
    </recommendedName>
</protein>
<feature type="domain" description="Protein kinase" evidence="14">
    <location>
        <begin position="32"/>
        <end position="310"/>
    </location>
</feature>
<dbReference type="Pfam" id="PF13347">
    <property type="entry name" value="MFS_2"/>
    <property type="match status" value="1"/>
</dbReference>
<keyword evidence="13" id="KW-0472">Membrane</keyword>
<keyword evidence="13" id="KW-0812">Transmembrane</keyword>
<feature type="binding site" evidence="11">
    <location>
        <position position="62"/>
    </location>
    <ligand>
        <name>ATP</name>
        <dbReference type="ChEBI" id="CHEBI:30616"/>
    </ligand>
</feature>
<proteinExistence type="inferred from homology"/>
<comment type="catalytic activity">
    <reaction evidence="9">
        <text>L-threonyl-[protein] + ATP = O-phospho-L-threonyl-[protein] + ADP + H(+)</text>
        <dbReference type="Rhea" id="RHEA:46608"/>
        <dbReference type="Rhea" id="RHEA-COMP:11060"/>
        <dbReference type="Rhea" id="RHEA-COMP:11605"/>
        <dbReference type="ChEBI" id="CHEBI:15378"/>
        <dbReference type="ChEBI" id="CHEBI:30013"/>
        <dbReference type="ChEBI" id="CHEBI:30616"/>
        <dbReference type="ChEBI" id="CHEBI:61977"/>
        <dbReference type="ChEBI" id="CHEBI:456216"/>
        <dbReference type="EC" id="2.7.11.1"/>
    </reaction>
</comment>
<dbReference type="PROSITE" id="PS50011">
    <property type="entry name" value="PROTEIN_KINASE_DOM"/>
    <property type="match status" value="1"/>
</dbReference>
<evidence type="ECO:0000313" key="15">
    <source>
        <dbReference type="Proteomes" id="UP000887575"/>
    </source>
</evidence>
<keyword evidence="8 11" id="KW-0067">ATP-binding</keyword>
<keyword evidence="4" id="KW-0597">Phosphoprotein</keyword>
<name>A0AAF3ECY3_9BILA</name>
<dbReference type="InterPro" id="IPR002123">
    <property type="entry name" value="Plipid/glycerol_acylTrfase"/>
</dbReference>
<dbReference type="PROSITE" id="PS00108">
    <property type="entry name" value="PROTEIN_KINASE_ST"/>
    <property type="match status" value="1"/>
</dbReference>
<dbReference type="CDD" id="cd05581">
    <property type="entry name" value="STKc_PDK1"/>
    <property type="match status" value="1"/>
</dbReference>
<dbReference type="SUPFAM" id="SSF56112">
    <property type="entry name" value="Protein kinase-like (PK-like)"/>
    <property type="match status" value="1"/>
</dbReference>
<dbReference type="GO" id="GO:0004674">
    <property type="term" value="F:protein serine/threonine kinase activity"/>
    <property type="evidence" value="ECO:0007669"/>
    <property type="project" value="UniProtKB-KW"/>
</dbReference>
<dbReference type="WBParaSite" id="MBELARI_LOCUS11837">
    <property type="protein sequence ID" value="MBELARI_LOCUS11837"/>
    <property type="gene ID" value="MBELARI_LOCUS11837"/>
</dbReference>
<evidence type="ECO:0000256" key="7">
    <source>
        <dbReference type="ARBA" id="ARBA00022777"/>
    </source>
</evidence>
<evidence type="ECO:0000256" key="12">
    <source>
        <dbReference type="SAM" id="MobiDB-lite"/>
    </source>
</evidence>
<keyword evidence="7" id="KW-0418">Kinase</keyword>
<dbReference type="PANTHER" id="PTHR28658">
    <property type="entry name" value="TRANSMEMBRANE PROTEIN 180"/>
    <property type="match status" value="1"/>
</dbReference>
<evidence type="ECO:0000256" key="4">
    <source>
        <dbReference type="ARBA" id="ARBA00022553"/>
    </source>
</evidence>
<dbReference type="SUPFAM" id="SSF69593">
    <property type="entry name" value="Glycerol-3-phosphate (1)-acyltransferase"/>
    <property type="match status" value="1"/>
</dbReference>
<dbReference type="InterPro" id="IPR008271">
    <property type="entry name" value="Ser/Thr_kinase_AS"/>
</dbReference>
<reference evidence="16" key="1">
    <citation type="submission" date="2024-02" db="UniProtKB">
        <authorList>
            <consortium name="WormBaseParasite"/>
        </authorList>
    </citation>
    <scope>IDENTIFICATION</scope>
</reference>
<evidence type="ECO:0000256" key="5">
    <source>
        <dbReference type="ARBA" id="ARBA00022679"/>
    </source>
</evidence>
<feature type="transmembrane region" description="Helical" evidence="13">
    <location>
        <begin position="416"/>
        <end position="435"/>
    </location>
</feature>
<evidence type="ECO:0000256" key="13">
    <source>
        <dbReference type="SAM" id="Phobius"/>
    </source>
</evidence>
<dbReference type="InterPro" id="IPR039046">
    <property type="entry name" value="PDPK1"/>
</dbReference>
<dbReference type="InterPro" id="IPR040035">
    <property type="entry name" value="TMEM180"/>
</dbReference>
<dbReference type="SMART" id="SM00220">
    <property type="entry name" value="S_TKc"/>
    <property type="match status" value="1"/>
</dbReference>
<evidence type="ECO:0000256" key="8">
    <source>
        <dbReference type="ARBA" id="ARBA00022840"/>
    </source>
</evidence>
<evidence type="ECO:0000256" key="10">
    <source>
        <dbReference type="ARBA" id="ARBA00048679"/>
    </source>
</evidence>
<dbReference type="AlphaFoldDB" id="A0AAF3ECY3"/>
<dbReference type="GO" id="GO:0007010">
    <property type="term" value="P:cytoskeleton organization"/>
    <property type="evidence" value="ECO:0007669"/>
    <property type="project" value="UniProtKB-ARBA"/>
</dbReference>
<dbReference type="Pfam" id="PF00069">
    <property type="entry name" value="Pkinase"/>
    <property type="match status" value="1"/>
</dbReference>